<accession>A0A2R6NJV0</accession>
<name>A0A2R6NJV0_9APHY</name>
<organism evidence="1 2">
    <name type="scientific">Hermanssonia centrifuga</name>
    <dbReference type="NCBI Taxonomy" id="98765"/>
    <lineage>
        <taxon>Eukaryota</taxon>
        <taxon>Fungi</taxon>
        <taxon>Dikarya</taxon>
        <taxon>Basidiomycota</taxon>
        <taxon>Agaricomycotina</taxon>
        <taxon>Agaricomycetes</taxon>
        <taxon>Polyporales</taxon>
        <taxon>Meruliaceae</taxon>
        <taxon>Hermanssonia</taxon>
    </lineage>
</organism>
<comment type="caution">
    <text evidence="1">The sequence shown here is derived from an EMBL/GenBank/DDBJ whole genome shotgun (WGS) entry which is preliminary data.</text>
</comment>
<evidence type="ECO:0000313" key="2">
    <source>
        <dbReference type="Proteomes" id="UP000186601"/>
    </source>
</evidence>
<dbReference type="Proteomes" id="UP000186601">
    <property type="component" value="Unassembled WGS sequence"/>
</dbReference>
<proteinExistence type="predicted"/>
<gene>
    <name evidence="1" type="ORF">PHLCEN_2v11485</name>
</gene>
<evidence type="ECO:0000313" key="1">
    <source>
        <dbReference type="EMBL" id="PSR72650.1"/>
    </source>
</evidence>
<keyword evidence="2" id="KW-1185">Reference proteome</keyword>
<dbReference type="OrthoDB" id="3223806at2759"/>
<reference evidence="1 2" key="1">
    <citation type="submission" date="2018-02" db="EMBL/GenBank/DDBJ databases">
        <title>Genome sequence of the basidiomycete white-rot fungus Phlebia centrifuga.</title>
        <authorList>
            <person name="Granchi Z."/>
            <person name="Peng M."/>
            <person name="de Vries R.P."/>
            <person name="Hilden K."/>
            <person name="Makela M.R."/>
            <person name="Grigoriev I."/>
            <person name="Riley R."/>
        </authorList>
    </citation>
    <scope>NUCLEOTIDE SEQUENCE [LARGE SCALE GENOMIC DNA]</scope>
    <source>
        <strain evidence="1 2">FBCC195</strain>
    </source>
</reference>
<dbReference type="EMBL" id="MLYV02001146">
    <property type="protein sequence ID" value="PSR72650.1"/>
    <property type="molecule type" value="Genomic_DNA"/>
</dbReference>
<dbReference type="AlphaFoldDB" id="A0A2R6NJV0"/>
<sequence length="164" mass="18602">MPKREFPTEVNVFIEEKDKSYGMKLTSTLPAINLHYSVFFFESDLRIVSYHQPGVALNMPAPSLEAKGVLSIGFGDGDNAPRTYSLREEQDFDIGFLKIFLSTFPLDLSHIVQKYPFETDGTRRQATARKDRVAERPVSLLWDTIVIPVKQQRRGRANLHGSAT</sequence>
<protein>
    <submittedName>
        <fullName evidence="1">Uncharacterized protein</fullName>
    </submittedName>
</protein>